<evidence type="ECO:0000256" key="3">
    <source>
        <dbReference type="ARBA" id="ARBA00022525"/>
    </source>
</evidence>
<dbReference type="InterPro" id="IPR031825">
    <property type="entry name" value="RXLR"/>
</dbReference>
<feature type="signal peptide" evidence="5">
    <location>
        <begin position="1"/>
        <end position="26"/>
    </location>
</feature>
<evidence type="ECO:0000256" key="5">
    <source>
        <dbReference type="RuleBase" id="RU367124"/>
    </source>
</evidence>
<keyword evidence="3 5" id="KW-0964">Secreted</keyword>
<feature type="chain" id="PRO_5044998961" description="RxLR effector protein" evidence="5">
    <location>
        <begin position="27"/>
        <end position="277"/>
    </location>
</feature>
<name>A0A8S9TNF3_PHYIN</name>
<evidence type="ECO:0000313" key="6">
    <source>
        <dbReference type="EMBL" id="KAF4129212.1"/>
    </source>
</evidence>
<evidence type="ECO:0000256" key="1">
    <source>
        <dbReference type="ARBA" id="ARBA00004613"/>
    </source>
</evidence>
<protein>
    <recommendedName>
        <fullName evidence="5">RxLR effector protein</fullName>
    </recommendedName>
</protein>
<keyword evidence="4 5" id="KW-0732">Signal</keyword>
<dbReference type="EMBL" id="JAACNO010002976">
    <property type="protein sequence ID" value="KAF4129212.1"/>
    <property type="molecule type" value="Genomic_DNA"/>
</dbReference>
<reference evidence="6" key="1">
    <citation type="submission" date="2020-03" db="EMBL/GenBank/DDBJ databases">
        <title>Hybrid Assembly of Korean Phytophthora infestans isolates.</title>
        <authorList>
            <person name="Prokchorchik M."/>
            <person name="Lee Y."/>
            <person name="Seo J."/>
            <person name="Cho J.-H."/>
            <person name="Park Y.-E."/>
            <person name="Jang D.-C."/>
            <person name="Im J.-S."/>
            <person name="Choi J.-G."/>
            <person name="Park H.-J."/>
            <person name="Lee G.-B."/>
            <person name="Lee Y.-G."/>
            <person name="Hong S.-Y."/>
            <person name="Cho K."/>
            <person name="Sohn K.H."/>
        </authorList>
    </citation>
    <scope>NUCLEOTIDE SEQUENCE</scope>
    <source>
        <strain evidence="6">KR_2_A2</strain>
    </source>
</reference>
<dbReference type="Pfam" id="PF16810">
    <property type="entry name" value="RXLR"/>
    <property type="match status" value="1"/>
</dbReference>
<gene>
    <name evidence="6" type="ORF">GN958_ATG21476</name>
</gene>
<sequence length="277" mass="32204">MHLRRIFLMTLVTVLVMNSVLKVTGAGVSLIEQVKVAGRGDRNDGRILRAAKTNNEIDNVEGSPGEDERANSISSFLSKARKKISLFVKTTVWLERYKSVDYVQEKLGMKGLTGAELSSHKNYKRLQNYAKNLRENIIWRDVRQDKSTYTVWNDVGLNKKTAFDPKTTLWKEVPDDAIRAQLEKIRGTRAFKKYEEYAVAFDDYQINLYSSDRPAIFFDKNATPLEKMARIQIWVTTKRPKAYVKEFLNLEHANQQKLSSDRFYQFYLKELEKMNKV</sequence>
<accession>A0A8S9TNF3</accession>
<dbReference type="Proteomes" id="UP000704712">
    <property type="component" value="Unassembled WGS sequence"/>
</dbReference>
<comment type="domain">
    <text evidence="5">The RxLR-dEER motif acts to carry the protein into the host cell cytoplasm through binding to cell surface phosphatidylinositol-3-phosphate.</text>
</comment>
<comment type="caution">
    <text evidence="6">The sequence shown here is derived from an EMBL/GenBank/DDBJ whole genome shotgun (WGS) entry which is preliminary data.</text>
</comment>
<organism evidence="6 7">
    <name type="scientific">Phytophthora infestans</name>
    <name type="common">Potato late blight agent</name>
    <name type="synonym">Botrytis infestans</name>
    <dbReference type="NCBI Taxonomy" id="4787"/>
    <lineage>
        <taxon>Eukaryota</taxon>
        <taxon>Sar</taxon>
        <taxon>Stramenopiles</taxon>
        <taxon>Oomycota</taxon>
        <taxon>Peronosporomycetes</taxon>
        <taxon>Peronosporales</taxon>
        <taxon>Peronosporaceae</taxon>
        <taxon>Phytophthora</taxon>
    </lineage>
</organism>
<dbReference type="AlphaFoldDB" id="A0A8S9TNF3"/>
<comment type="function">
    <text evidence="5">Effector that suppresses plant defense responses during pathogen infection.</text>
</comment>
<comment type="subcellular location">
    <subcellularLocation>
        <location evidence="1 5">Secreted</location>
    </subcellularLocation>
</comment>
<evidence type="ECO:0000256" key="2">
    <source>
        <dbReference type="ARBA" id="ARBA00010400"/>
    </source>
</evidence>
<proteinExistence type="inferred from homology"/>
<evidence type="ECO:0000256" key="4">
    <source>
        <dbReference type="ARBA" id="ARBA00022729"/>
    </source>
</evidence>
<comment type="similarity">
    <text evidence="2 5">Belongs to the RxLR effector family.</text>
</comment>
<evidence type="ECO:0000313" key="7">
    <source>
        <dbReference type="Proteomes" id="UP000704712"/>
    </source>
</evidence>